<keyword evidence="8 11" id="KW-0408">Iron</keyword>
<dbReference type="GO" id="GO:0016705">
    <property type="term" value="F:oxidoreductase activity, acting on paired donors, with incorporation or reduction of molecular oxygen"/>
    <property type="evidence" value="ECO:0007669"/>
    <property type="project" value="InterPro"/>
</dbReference>
<keyword evidence="4 13" id="KW-0812">Transmembrane</keyword>
<evidence type="ECO:0000256" key="4">
    <source>
        <dbReference type="ARBA" id="ARBA00022692"/>
    </source>
</evidence>
<dbReference type="PANTHER" id="PTHR24282:SF253">
    <property type="entry name" value="11-OXO-BETA-AMYRIN 30-OXIDASE"/>
    <property type="match status" value="1"/>
</dbReference>
<evidence type="ECO:0000313" key="15">
    <source>
        <dbReference type="RefSeq" id="XP_004511068.1"/>
    </source>
</evidence>
<dbReference type="Pfam" id="PF00067">
    <property type="entry name" value="p450"/>
    <property type="match status" value="1"/>
</dbReference>
<evidence type="ECO:0000256" key="2">
    <source>
        <dbReference type="ARBA" id="ARBA00010617"/>
    </source>
</evidence>
<dbReference type="STRING" id="3827.A0A1S2YWK3"/>
<evidence type="ECO:0000256" key="10">
    <source>
        <dbReference type="ARBA" id="ARBA00023136"/>
    </source>
</evidence>
<dbReference type="Gene3D" id="1.10.630.10">
    <property type="entry name" value="Cytochrome P450"/>
    <property type="match status" value="1"/>
</dbReference>
<keyword evidence="6 13" id="KW-1133">Transmembrane helix</keyword>
<dbReference type="Proteomes" id="UP000087171">
    <property type="component" value="Chromosome Ca7"/>
</dbReference>
<evidence type="ECO:0000256" key="8">
    <source>
        <dbReference type="ARBA" id="ARBA00023004"/>
    </source>
</evidence>
<dbReference type="InterPro" id="IPR017972">
    <property type="entry name" value="Cyt_P450_CS"/>
</dbReference>
<keyword evidence="3 11" id="KW-0349">Heme</keyword>
<dbReference type="GO" id="GO:0004497">
    <property type="term" value="F:monooxygenase activity"/>
    <property type="evidence" value="ECO:0007669"/>
    <property type="project" value="UniProtKB-KW"/>
</dbReference>
<dbReference type="SUPFAM" id="SSF48264">
    <property type="entry name" value="Cytochrome P450"/>
    <property type="match status" value="1"/>
</dbReference>
<keyword evidence="7 12" id="KW-0560">Oxidoreductase</keyword>
<reference evidence="15" key="2">
    <citation type="submission" date="2025-08" db="UniProtKB">
        <authorList>
            <consortium name="RefSeq"/>
        </authorList>
    </citation>
    <scope>IDENTIFICATION</scope>
    <source>
        <tissue evidence="15">Etiolated seedlings</tissue>
    </source>
</reference>
<dbReference type="InterPro" id="IPR050665">
    <property type="entry name" value="Cytochrome_P450_Monooxygen"/>
</dbReference>
<dbReference type="GO" id="GO:0016020">
    <property type="term" value="C:membrane"/>
    <property type="evidence" value="ECO:0007669"/>
    <property type="project" value="UniProtKB-SubCell"/>
</dbReference>
<dbReference type="PaxDb" id="3827-XP_004511068.1"/>
<evidence type="ECO:0000256" key="12">
    <source>
        <dbReference type="RuleBase" id="RU000461"/>
    </source>
</evidence>
<sequence length="520" mass="59869">MEALSSVTFWILTVIIAFTPLWVWVKVNSLWLKPKRLEKLLRAQGLEGDPYKLNNNNSKETYILKMQHEAKSKPFGISNDVAPQIFSLLHQTVHKYGKNSFLWEGRTPKVIITEPEQIKNVFNKMQDFTKPKFNSNAKFLFVGLTSYEGEEWAKHRKIINPAFHIDKLKNMLPAFLESSHAMIDTWMDLMATNESREIDIQPFIQNLTCDVISRAAFGSSYEEGSKIFELLRLQGYILINTGHSRNPMRWFLPTSSTKRMKKTDKDIYNLVEGIIKKREKAMKNGESINDDLLGILMESYNLESQGHEKSKSAGMSYNELIKECKQFYIAGQETTSSLLVWTMMLLARYPQWQQRARQEVLQVFGNQNPNHEGLSQLKIVTMILYEVLRLYPPTVYFVRTVKKKMKLGNISLPAGINVSIPILLVHQDCEIWGDDAKEFNPERFSEGIAKATKGQVAFFPFGWGPRICIGQNFALLEAKVVLSLLLQNFSFELSQDYKHVPTAILSLQPKFGVQIRLHKF</sequence>
<dbReference type="GO" id="GO:0005506">
    <property type="term" value="F:iron ion binding"/>
    <property type="evidence" value="ECO:0007669"/>
    <property type="project" value="InterPro"/>
</dbReference>
<dbReference type="KEGG" id="cam:101506810"/>
<dbReference type="InterPro" id="IPR036396">
    <property type="entry name" value="Cyt_P450_sf"/>
</dbReference>
<evidence type="ECO:0000256" key="11">
    <source>
        <dbReference type="PIRSR" id="PIRSR602401-1"/>
    </source>
</evidence>
<feature type="transmembrane region" description="Helical" evidence="13">
    <location>
        <begin position="7"/>
        <end position="25"/>
    </location>
</feature>
<name>A0A1S2YWK3_CICAR</name>
<keyword evidence="9 12" id="KW-0503">Monooxygenase</keyword>
<dbReference type="PRINTS" id="PR00385">
    <property type="entry name" value="P450"/>
</dbReference>
<dbReference type="GO" id="GO:0020037">
    <property type="term" value="F:heme binding"/>
    <property type="evidence" value="ECO:0007669"/>
    <property type="project" value="InterPro"/>
</dbReference>
<proteinExistence type="inferred from homology"/>
<dbReference type="PROSITE" id="PS00086">
    <property type="entry name" value="CYTOCHROME_P450"/>
    <property type="match status" value="1"/>
</dbReference>
<dbReference type="PANTHER" id="PTHR24282">
    <property type="entry name" value="CYTOCHROME P450 FAMILY MEMBER"/>
    <property type="match status" value="1"/>
</dbReference>
<evidence type="ECO:0000256" key="3">
    <source>
        <dbReference type="ARBA" id="ARBA00022617"/>
    </source>
</evidence>
<evidence type="ECO:0000256" key="6">
    <source>
        <dbReference type="ARBA" id="ARBA00022989"/>
    </source>
</evidence>
<evidence type="ECO:0000256" key="1">
    <source>
        <dbReference type="ARBA" id="ARBA00004167"/>
    </source>
</evidence>
<keyword evidence="5 11" id="KW-0479">Metal-binding</keyword>
<comment type="subcellular location">
    <subcellularLocation>
        <location evidence="1">Membrane</location>
        <topology evidence="1">Single-pass membrane protein</topology>
    </subcellularLocation>
</comment>
<comment type="similarity">
    <text evidence="2 12">Belongs to the cytochrome P450 family.</text>
</comment>
<dbReference type="PRINTS" id="PR00463">
    <property type="entry name" value="EP450I"/>
</dbReference>
<gene>
    <name evidence="15" type="primary">LOC101506810</name>
</gene>
<comment type="cofactor">
    <cofactor evidence="11">
        <name>heme</name>
        <dbReference type="ChEBI" id="CHEBI:30413"/>
    </cofactor>
</comment>
<evidence type="ECO:0000256" key="13">
    <source>
        <dbReference type="SAM" id="Phobius"/>
    </source>
</evidence>
<evidence type="ECO:0000256" key="5">
    <source>
        <dbReference type="ARBA" id="ARBA00022723"/>
    </source>
</evidence>
<organism evidence="14 15">
    <name type="scientific">Cicer arietinum</name>
    <name type="common">Chickpea</name>
    <name type="synonym">Garbanzo</name>
    <dbReference type="NCBI Taxonomy" id="3827"/>
    <lineage>
        <taxon>Eukaryota</taxon>
        <taxon>Viridiplantae</taxon>
        <taxon>Streptophyta</taxon>
        <taxon>Embryophyta</taxon>
        <taxon>Tracheophyta</taxon>
        <taxon>Spermatophyta</taxon>
        <taxon>Magnoliopsida</taxon>
        <taxon>eudicotyledons</taxon>
        <taxon>Gunneridae</taxon>
        <taxon>Pentapetalae</taxon>
        <taxon>rosids</taxon>
        <taxon>fabids</taxon>
        <taxon>Fabales</taxon>
        <taxon>Fabaceae</taxon>
        <taxon>Papilionoideae</taxon>
        <taxon>50 kb inversion clade</taxon>
        <taxon>NPAAA clade</taxon>
        <taxon>Hologalegina</taxon>
        <taxon>IRL clade</taxon>
        <taxon>Cicereae</taxon>
        <taxon>Cicer</taxon>
    </lineage>
</organism>
<protein>
    <submittedName>
        <fullName evidence="15">11-oxo-beta-amyrin 30-oxidase-like</fullName>
    </submittedName>
</protein>
<dbReference type="eggNOG" id="KOG0157">
    <property type="taxonomic scope" value="Eukaryota"/>
</dbReference>
<reference evidence="14" key="1">
    <citation type="journal article" date="2013" name="Nat. Biotechnol.">
        <title>Draft genome sequence of chickpea (Cicer arietinum) provides a resource for trait improvement.</title>
        <authorList>
            <person name="Varshney R.K."/>
            <person name="Song C."/>
            <person name="Saxena R.K."/>
            <person name="Azam S."/>
            <person name="Yu S."/>
            <person name="Sharpe A.G."/>
            <person name="Cannon S."/>
            <person name="Baek J."/>
            <person name="Rosen B.D."/>
            <person name="Tar'an B."/>
            <person name="Millan T."/>
            <person name="Zhang X."/>
            <person name="Ramsay L.D."/>
            <person name="Iwata A."/>
            <person name="Wang Y."/>
            <person name="Nelson W."/>
            <person name="Farmer A.D."/>
            <person name="Gaur P.M."/>
            <person name="Soderlund C."/>
            <person name="Penmetsa R.V."/>
            <person name="Xu C."/>
            <person name="Bharti A.K."/>
            <person name="He W."/>
            <person name="Winter P."/>
            <person name="Zhao S."/>
            <person name="Hane J.K."/>
            <person name="Carrasquilla-Garcia N."/>
            <person name="Condie J.A."/>
            <person name="Upadhyaya H.D."/>
            <person name="Luo M.C."/>
            <person name="Thudi M."/>
            <person name="Gowda C.L."/>
            <person name="Singh N.P."/>
            <person name="Lichtenzveig J."/>
            <person name="Gali K.K."/>
            <person name="Rubio J."/>
            <person name="Nadarajan N."/>
            <person name="Dolezel J."/>
            <person name="Bansal K.C."/>
            <person name="Xu X."/>
            <person name="Edwards D."/>
            <person name="Zhang G."/>
            <person name="Kahl G."/>
            <person name="Gil J."/>
            <person name="Singh K.B."/>
            <person name="Datta S.K."/>
            <person name="Jackson S.A."/>
            <person name="Wang J."/>
            <person name="Cook D.R."/>
        </authorList>
    </citation>
    <scope>NUCLEOTIDE SEQUENCE [LARGE SCALE GENOMIC DNA]</scope>
    <source>
        <strain evidence="14">cv. CDC Frontier</strain>
    </source>
</reference>
<dbReference type="InterPro" id="IPR002401">
    <property type="entry name" value="Cyt_P450_E_grp-I"/>
</dbReference>
<evidence type="ECO:0000256" key="7">
    <source>
        <dbReference type="ARBA" id="ARBA00023002"/>
    </source>
</evidence>
<dbReference type="RefSeq" id="XP_004511068.1">
    <property type="nucleotide sequence ID" value="XM_004511011.3"/>
</dbReference>
<accession>A0A1S2YWK3</accession>
<evidence type="ECO:0000256" key="9">
    <source>
        <dbReference type="ARBA" id="ARBA00023033"/>
    </source>
</evidence>
<keyword evidence="10 13" id="KW-0472">Membrane</keyword>
<dbReference type="FunFam" id="1.10.630.10:FF:000029">
    <property type="entry name" value="Cytochrome P450 734A1"/>
    <property type="match status" value="1"/>
</dbReference>
<dbReference type="InterPro" id="IPR001128">
    <property type="entry name" value="Cyt_P450"/>
</dbReference>
<keyword evidence="14" id="KW-1185">Reference proteome</keyword>
<dbReference type="GeneID" id="101506810"/>
<dbReference type="OrthoDB" id="1470350at2759"/>
<dbReference type="AlphaFoldDB" id="A0A1S2YWK3"/>
<feature type="binding site" description="axial binding residue" evidence="11">
    <location>
        <position position="468"/>
    </location>
    <ligand>
        <name>heme</name>
        <dbReference type="ChEBI" id="CHEBI:30413"/>
    </ligand>
    <ligandPart>
        <name>Fe</name>
        <dbReference type="ChEBI" id="CHEBI:18248"/>
    </ligandPart>
</feature>
<evidence type="ECO:0000313" key="14">
    <source>
        <dbReference type="Proteomes" id="UP000087171"/>
    </source>
</evidence>